<dbReference type="Gene3D" id="2.180.10.10">
    <property type="entry name" value="RHS repeat-associated core"/>
    <property type="match status" value="1"/>
</dbReference>
<name>A0A5D6WFK4_9FIRM</name>
<evidence type="ECO:0000259" key="2">
    <source>
        <dbReference type="Pfam" id="PF25023"/>
    </source>
</evidence>
<dbReference type="PANTHER" id="PTHR32305:SF15">
    <property type="entry name" value="PROTEIN RHSA-RELATED"/>
    <property type="match status" value="1"/>
</dbReference>
<dbReference type="Pfam" id="PF14414">
    <property type="entry name" value="WHH"/>
    <property type="match status" value="1"/>
</dbReference>
<keyword evidence="4" id="KW-1185">Reference proteome</keyword>
<dbReference type="PANTHER" id="PTHR32305">
    <property type="match status" value="1"/>
</dbReference>
<protein>
    <recommendedName>
        <fullName evidence="2">Teneurin-like YD-shell domain-containing protein</fullName>
    </recommendedName>
</protein>
<comment type="caution">
    <text evidence="3">The sequence shown here is derived from an EMBL/GenBank/DDBJ whole genome shotgun (WGS) entry which is preliminary data.</text>
</comment>
<evidence type="ECO:0000313" key="4">
    <source>
        <dbReference type="Proteomes" id="UP000322783"/>
    </source>
</evidence>
<dbReference type="InterPro" id="IPR022385">
    <property type="entry name" value="Rhs_assc_core"/>
</dbReference>
<dbReference type="InterPro" id="IPR032869">
    <property type="entry name" value="WHH_dom_containing"/>
</dbReference>
<proteinExistence type="predicted"/>
<dbReference type="AlphaFoldDB" id="A0A5D6WFK4"/>
<dbReference type="InterPro" id="IPR050708">
    <property type="entry name" value="T6SS_VgrG/RHS"/>
</dbReference>
<sequence length="317" mass="36546">QDGNNTYEYDAFRRTSEVTTKAGITQINRYDAEGLRYEMEENGKLVQFIFNENKEVITEQEGENITRLIRTSDLWAMEANPEKAWYHYASDEQGSTVFITGKNGDVKNRYTYDAFGNTIESEEQIPNRYQYTGQQLDPLTQQYYLRARFYNPAIARFTQEDEYHGDGLNLYAYCANDPVDYYDPSGYYKNPVKTPAERAKEKGFNGIKTTKNGGPDFSGTDYIKKLDDGTEMSTKIKMTGTRRGDFKEANKQFGIPGANPPAGYTWHHVDDFNSVDKTCTMQLVKKDAHRSTYPHKGACGQFDDYFNENIYNKSKRR</sequence>
<dbReference type="Proteomes" id="UP000322783">
    <property type="component" value="Unassembled WGS sequence"/>
</dbReference>
<evidence type="ECO:0000313" key="3">
    <source>
        <dbReference type="EMBL" id="TYZ26222.1"/>
    </source>
</evidence>
<dbReference type="NCBIfam" id="TIGR03696">
    <property type="entry name" value="Rhs_assc_core"/>
    <property type="match status" value="1"/>
</dbReference>
<organism evidence="3 4">
    <name type="scientific">Selenomonas caprae</name>
    <dbReference type="NCBI Taxonomy" id="2606905"/>
    <lineage>
        <taxon>Bacteria</taxon>
        <taxon>Bacillati</taxon>
        <taxon>Bacillota</taxon>
        <taxon>Negativicutes</taxon>
        <taxon>Selenomonadales</taxon>
        <taxon>Selenomonadaceae</taxon>
        <taxon>Selenomonas</taxon>
    </lineage>
</organism>
<feature type="non-terminal residue" evidence="3">
    <location>
        <position position="1"/>
    </location>
</feature>
<keyword evidence="1" id="KW-0677">Repeat</keyword>
<accession>A0A5D6WFK4</accession>
<dbReference type="Pfam" id="PF25023">
    <property type="entry name" value="TEN_YD-shell"/>
    <property type="match status" value="1"/>
</dbReference>
<dbReference type="InterPro" id="IPR056823">
    <property type="entry name" value="TEN-like_YD-shell"/>
</dbReference>
<feature type="domain" description="Teneurin-like YD-shell" evidence="2">
    <location>
        <begin position="3"/>
        <end position="179"/>
    </location>
</feature>
<gene>
    <name evidence="3" type="ORF">FZ041_14235</name>
</gene>
<evidence type="ECO:0000256" key="1">
    <source>
        <dbReference type="ARBA" id="ARBA00022737"/>
    </source>
</evidence>
<reference evidence="3 4" key="1">
    <citation type="submission" date="2019-08" db="EMBL/GenBank/DDBJ databases">
        <title>Selenomonas sp. mPRGC5 and Selenomonas sp. mPRGC8 isolated from ruminal fluid of dairy goat (Capra hircus).</title>
        <authorList>
            <person name="Poothong S."/>
            <person name="Nuengjamnong C."/>
            <person name="Tanasupawat S."/>
        </authorList>
    </citation>
    <scope>NUCLEOTIDE SEQUENCE [LARGE SCALE GENOMIC DNA]</scope>
    <source>
        <strain evidence="4">mPRGC8</strain>
    </source>
</reference>
<dbReference type="EMBL" id="VTOZ01000054">
    <property type="protein sequence ID" value="TYZ26222.1"/>
    <property type="molecule type" value="Genomic_DNA"/>
</dbReference>
<dbReference type="RefSeq" id="WP_187626398.1">
    <property type="nucleotide sequence ID" value="NZ_VTOZ01000054.1"/>
</dbReference>